<dbReference type="FunFam" id="3.80.10.10:FF:000512">
    <property type="entry name" value="Leucine-rich repeat receptor-like serine/threonine-protein kinase BAM3"/>
    <property type="match status" value="1"/>
</dbReference>
<dbReference type="InterPro" id="IPR003591">
    <property type="entry name" value="Leu-rich_rpt_typical-subtyp"/>
</dbReference>
<reference evidence="11" key="1">
    <citation type="submission" date="2023-12" db="EMBL/GenBank/DDBJ databases">
        <title>Genome assembly of Anisodus tanguticus.</title>
        <authorList>
            <person name="Wang Y.-J."/>
        </authorList>
    </citation>
    <scope>NUCLEOTIDE SEQUENCE</scope>
    <source>
        <strain evidence="11">KB-2021</strain>
        <tissue evidence="11">Leaf</tissue>
    </source>
</reference>
<dbReference type="Proteomes" id="UP001291623">
    <property type="component" value="Unassembled WGS sequence"/>
</dbReference>
<dbReference type="GO" id="GO:0050832">
    <property type="term" value="P:defense response to fungus"/>
    <property type="evidence" value="ECO:0007669"/>
    <property type="project" value="UniProtKB-ARBA"/>
</dbReference>
<gene>
    <name evidence="11" type="ORF">RND71_021223</name>
</gene>
<dbReference type="Pfam" id="PF00560">
    <property type="entry name" value="LRR_1"/>
    <property type="match status" value="4"/>
</dbReference>
<dbReference type="Pfam" id="PF00069">
    <property type="entry name" value="Pkinase"/>
    <property type="match status" value="1"/>
</dbReference>
<dbReference type="InterPro" id="IPR032675">
    <property type="entry name" value="LRR_dom_sf"/>
</dbReference>
<keyword evidence="3 9" id="KW-0812">Transmembrane</keyword>
<keyword evidence="2" id="KW-0433">Leucine-rich repeat</keyword>
<dbReference type="AlphaFoldDB" id="A0AAE1RUT4"/>
<evidence type="ECO:0000256" key="4">
    <source>
        <dbReference type="ARBA" id="ARBA00022729"/>
    </source>
</evidence>
<dbReference type="Gene3D" id="1.10.510.10">
    <property type="entry name" value="Transferase(Phosphotransferase) domain 1"/>
    <property type="match status" value="1"/>
</dbReference>
<accession>A0AAE1RUT4</accession>
<dbReference type="GO" id="GO:0033612">
    <property type="term" value="F:receptor serine/threonine kinase binding"/>
    <property type="evidence" value="ECO:0007669"/>
    <property type="project" value="TreeGrafter"/>
</dbReference>
<dbReference type="PANTHER" id="PTHR48056">
    <property type="entry name" value="LRR RECEPTOR-LIKE SERINE/THREONINE-PROTEIN KINASE-RELATED"/>
    <property type="match status" value="1"/>
</dbReference>
<dbReference type="PROSITE" id="PS50011">
    <property type="entry name" value="PROTEIN_KINASE_DOM"/>
    <property type="match status" value="1"/>
</dbReference>
<comment type="caution">
    <text evidence="11">The sequence shown here is derived from an EMBL/GenBank/DDBJ whole genome shotgun (WGS) entry which is preliminary data.</text>
</comment>
<dbReference type="SUPFAM" id="SSF52058">
    <property type="entry name" value="L domain-like"/>
    <property type="match status" value="2"/>
</dbReference>
<keyword evidence="12" id="KW-1185">Reference proteome</keyword>
<dbReference type="InterPro" id="IPR000719">
    <property type="entry name" value="Prot_kinase_dom"/>
</dbReference>
<keyword evidence="4" id="KW-0732">Signal</keyword>
<dbReference type="Pfam" id="PF08263">
    <property type="entry name" value="LRRNT_2"/>
    <property type="match status" value="1"/>
</dbReference>
<evidence type="ECO:0000313" key="12">
    <source>
        <dbReference type="Proteomes" id="UP001291623"/>
    </source>
</evidence>
<organism evidence="11 12">
    <name type="scientific">Anisodus tanguticus</name>
    <dbReference type="NCBI Taxonomy" id="243964"/>
    <lineage>
        <taxon>Eukaryota</taxon>
        <taxon>Viridiplantae</taxon>
        <taxon>Streptophyta</taxon>
        <taxon>Embryophyta</taxon>
        <taxon>Tracheophyta</taxon>
        <taxon>Spermatophyta</taxon>
        <taxon>Magnoliopsida</taxon>
        <taxon>eudicotyledons</taxon>
        <taxon>Gunneridae</taxon>
        <taxon>Pentapetalae</taxon>
        <taxon>asterids</taxon>
        <taxon>lamiids</taxon>
        <taxon>Solanales</taxon>
        <taxon>Solanaceae</taxon>
        <taxon>Solanoideae</taxon>
        <taxon>Hyoscyameae</taxon>
        <taxon>Anisodus</taxon>
    </lineage>
</organism>
<evidence type="ECO:0000259" key="10">
    <source>
        <dbReference type="PROSITE" id="PS50011"/>
    </source>
</evidence>
<keyword evidence="8" id="KW-0325">Glycoprotein</keyword>
<dbReference type="SMART" id="SM00365">
    <property type="entry name" value="LRR_SD22"/>
    <property type="match status" value="6"/>
</dbReference>
<dbReference type="Gene3D" id="3.80.10.10">
    <property type="entry name" value="Ribonuclease Inhibitor"/>
    <property type="match status" value="3"/>
</dbReference>
<dbReference type="InterPro" id="IPR013210">
    <property type="entry name" value="LRR_N_plant-typ"/>
</dbReference>
<comment type="subcellular location">
    <subcellularLocation>
        <location evidence="1">Membrane</location>
        <topology evidence="1">Single-pass membrane protein</topology>
    </subcellularLocation>
</comment>
<dbReference type="EMBL" id="JAVYJV010000011">
    <property type="protein sequence ID" value="KAK4358994.1"/>
    <property type="molecule type" value="Genomic_DNA"/>
</dbReference>
<evidence type="ECO:0000256" key="9">
    <source>
        <dbReference type="SAM" id="Phobius"/>
    </source>
</evidence>
<keyword evidence="5" id="KW-0677">Repeat</keyword>
<protein>
    <recommendedName>
        <fullName evidence="10">Protein kinase domain-containing protein</fullName>
    </recommendedName>
</protein>
<dbReference type="PANTHER" id="PTHR48056:SF17">
    <property type="entry name" value="LEUCINE-RICH REPEAT RECEPTOR PROTEIN KINASE EMS1"/>
    <property type="match status" value="1"/>
</dbReference>
<evidence type="ECO:0000256" key="5">
    <source>
        <dbReference type="ARBA" id="ARBA00022737"/>
    </source>
</evidence>
<name>A0AAE1RUT4_9SOLA</name>
<keyword evidence="6 9" id="KW-1133">Transmembrane helix</keyword>
<dbReference type="SMART" id="SM00220">
    <property type="entry name" value="S_TKc"/>
    <property type="match status" value="1"/>
</dbReference>
<dbReference type="SUPFAM" id="SSF56112">
    <property type="entry name" value="Protein kinase-like (PK-like)"/>
    <property type="match status" value="1"/>
</dbReference>
<dbReference type="InterPro" id="IPR011009">
    <property type="entry name" value="Kinase-like_dom_sf"/>
</dbReference>
<evidence type="ECO:0000256" key="2">
    <source>
        <dbReference type="ARBA" id="ARBA00022614"/>
    </source>
</evidence>
<keyword evidence="7 9" id="KW-0472">Membrane</keyword>
<feature type="transmembrane region" description="Helical" evidence="9">
    <location>
        <begin position="70"/>
        <end position="90"/>
    </location>
</feature>
<feature type="domain" description="Protein kinase" evidence="10">
    <location>
        <begin position="720"/>
        <end position="986"/>
    </location>
</feature>
<evidence type="ECO:0000256" key="1">
    <source>
        <dbReference type="ARBA" id="ARBA00004167"/>
    </source>
</evidence>
<dbReference type="GO" id="GO:0004672">
    <property type="term" value="F:protein kinase activity"/>
    <property type="evidence" value="ECO:0007669"/>
    <property type="project" value="InterPro"/>
</dbReference>
<evidence type="ECO:0000313" key="11">
    <source>
        <dbReference type="EMBL" id="KAK4358994.1"/>
    </source>
</evidence>
<dbReference type="FunFam" id="3.80.10.10:FF:000041">
    <property type="entry name" value="LRR receptor-like serine/threonine-protein kinase ERECTA"/>
    <property type="match status" value="1"/>
</dbReference>
<dbReference type="PRINTS" id="PR00019">
    <property type="entry name" value="LEURICHRPT"/>
</dbReference>
<sequence length="992" mass="108972">MAASMMLKSTSVILMRKKTSGECRTADARYRFEGEGLNAVKSIEFECVQCVRRSDRFSWNQMQATMITKFVHLSSILYLSFFLQLVFSQLPTNQIKAMRRVYDMLQNDIWNGTNKTSTPCSWKGISCNSNDSSITKVSFPLFSISSSEFLPVICQISTLESLDVSQNHLSSIPNEFITSCGGISGLKLLNFSRNKLEGFLPTFTGFGKLESLDFSHNTLSGKVELQLSGLNSLKSLNLSYNQFIGSVPTSLGKFNLLEELQLSANYFEGQFSTQIVNFGNLTLVDLSLNNLSGVIPDRLGELSKLQVLVISANNLGGAVPQSLGNIKTLTRFAANQNRFVGSIPIGLTKNLRNLDLSFNSLNGTIPQDLLSPLNLQFVDLTSNNLEGTVPGNISVNLIRLRSGQNALNGLFPSASFGSLHSLTYLELDNNQLSGPIPSELGKCKKLALLNLAQNKLSGPIPVELGDISDLQVLSLQSNNLVGEIPSNISQLNRLQMLNISWNSLTGSIPSSLSSLTNLTNLNLQGNKLSGQIPTAISNLNALLELQLGGNQLGGPIPEMPLNLLIALNLSHNLFQGPIPVSLSRLTSLEVLDLSYNRFSGQIPDILIKMGGLTRLVLSNNQLSGVVPVFGSFVSVDTCGNRNLMYPTPKLEYNENKGKTLSSTIVLILFVICGFSFGATAKICIQYFIWTNLHQTEVCWLTDDRLHKSRIKLSKAMTASCRPINVMQSNEFYTYYKVMMPCGVYYCIKKIKKRNKSFSLHGLERFKQGLVNSGHLSNYTMAPLVYVVESDTACIFYEYPQHGTLFDLLHGRNDDSVLDWKSRFAIAVGICRGLAILHGGSLVSNPILLLHVSSSSIFMKHLYQPLIGDIELGRAFSSSQVAGAVGYVPPEYAYVMRVTEAGNMYSFGVIMLELLTGKPAISEGTELAKWIIQHEDLGEVLDNRVSGNSVQVHQQMLLLLEIALECSSVSPSERPDAIELLDTLQTLGQQFGI</sequence>
<evidence type="ECO:0000256" key="8">
    <source>
        <dbReference type="ARBA" id="ARBA00023180"/>
    </source>
</evidence>
<dbReference type="SMART" id="SM00369">
    <property type="entry name" value="LRR_TYP"/>
    <property type="match status" value="9"/>
</dbReference>
<dbReference type="InterPro" id="IPR050647">
    <property type="entry name" value="Plant_LRR-RLKs"/>
</dbReference>
<dbReference type="PROSITE" id="PS51450">
    <property type="entry name" value="LRR"/>
    <property type="match status" value="1"/>
</dbReference>
<dbReference type="Pfam" id="PF13855">
    <property type="entry name" value="LRR_8"/>
    <property type="match status" value="2"/>
</dbReference>
<proteinExistence type="predicted"/>
<evidence type="ECO:0000256" key="7">
    <source>
        <dbReference type="ARBA" id="ARBA00023136"/>
    </source>
</evidence>
<dbReference type="FunFam" id="3.80.10.10:FF:000095">
    <property type="entry name" value="LRR receptor-like serine/threonine-protein kinase GSO1"/>
    <property type="match status" value="1"/>
</dbReference>
<evidence type="ECO:0000256" key="6">
    <source>
        <dbReference type="ARBA" id="ARBA00022989"/>
    </source>
</evidence>
<dbReference type="GO" id="GO:0005524">
    <property type="term" value="F:ATP binding"/>
    <property type="evidence" value="ECO:0007669"/>
    <property type="project" value="InterPro"/>
</dbReference>
<dbReference type="InterPro" id="IPR001611">
    <property type="entry name" value="Leu-rich_rpt"/>
</dbReference>
<dbReference type="GO" id="GO:0016020">
    <property type="term" value="C:membrane"/>
    <property type="evidence" value="ECO:0007669"/>
    <property type="project" value="UniProtKB-SubCell"/>
</dbReference>
<evidence type="ECO:0000256" key="3">
    <source>
        <dbReference type="ARBA" id="ARBA00022692"/>
    </source>
</evidence>